<proteinExistence type="predicted"/>
<evidence type="ECO:0000313" key="1">
    <source>
        <dbReference type="EMBL" id="KCV30540.1"/>
    </source>
</evidence>
<keyword evidence="2" id="KW-1185">Reference proteome</keyword>
<name>A0ABR4R7N8_BORBO</name>
<accession>A0ABR4R7N8</accession>
<sequence>MPAAARTVETGRNTIMMPRLARVSRVRNKRAVWIDRVLSPRI</sequence>
<protein>
    <submittedName>
        <fullName evidence="1">Uncharacterized protein</fullName>
    </submittedName>
</protein>
<organism evidence="1 2">
    <name type="scientific">Bordetella bronchiseptica 00-P-2796</name>
    <dbReference type="NCBI Taxonomy" id="1331199"/>
    <lineage>
        <taxon>Bacteria</taxon>
        <taxon>Pseudomonadati</taxon>
        <taxon>Pseudomonadota</taxon>
        <taxon>Betaproteobacteria</taxon>
        <taxon>Burkholderiales</taxon>
        <taxon>Alcaligenaceae</taxon>
        <taxon>Bordetella</taxon>
    </lineage>
</organism>
<dbReference type="Proteomes" id="UP000025756">
    <property type="component" value="Unassembled WGS sequence"/>
</dbReference>
<comment type="caution">
    <text evidence="1">The sequence shown here is derived from an EMBL/GenBank/DDBJ whole genome shotgun (WGS) entry which is preliminary data.</text>
</comment>
<gene>
    <name evidence="1" type="ORF">L490_0339</name>
</gene>
<reference evidence="1 2" key="1">
    <citation type="submission" date="2014-03" db="EMBL/GenBank/DDBJ databases">
        <title>Genome sequence of Bordetella bronchiseptica.</title>
        <authorList>
            <person name="Harvill E."/>
            <person name="Goodfield L.L."/>
            <person name="Ivanov Y.V."/>
            <person name="Meyer J.A."/>
            <person name="Muse S.J."/>
            <person name="Jacobs N."/>
            <person name="Bendor L."/>
            <person name="Smallridge W.E."/>
            <person name="Brinkac L.M."/>
            <person name="Sanka R."/>
            <person name="Kim M."/>
            <person name="Losada L."/>
        </authorList>
    </citation>
    <scope>NUCLEOTIDE SEQUENCE [LARGE SCALE GENOMIC DNA]</scope>
    <source>
        <strain evidence="1 2">00-P-2796</strain>
    </source>
</reference>
<dbReference type="EMBL" id="JGWH01000175">
    <property type="protein sequence ID" value="KCV30540.1"/>
    <property type="molecule type" value="Genomic_DNA"/>
</dbReference>
<evidence type="ECO:0000313" key="2">
    <source>
        <dbReference type="Proteomes" id="UP000025756"/>
    </source>
</evidence>